<dbReference type="EMBL" id="QXGH01000022">
    <property type="protein sequence ID" value="RHW25729.1"/>
    <property type="molecule type" value="Genomic_DNA"/>
</dbReference>
<evidence type="ECO:0000259" key="2">
    <source>
        <dbReference type="Pfam" id="PF02470"/>
    </source>
</evidence>
<evidence type="ECO:0000313" key="4">
    <source>
        <dbReference type="Proteomes" id="UP000283644"/>
    </source>
</evidence>
<keyword evidence="1" id="KW-0812">Transmembrane</keyword>
<evidence type="ECO:0000313" key="3">
    <source>
        <dbReference type="EMBL" id="RHW25729.1"/>
    </source>
</evidence>
<accession>A0A417XZD1</accession>
<dbReference type="InterPro" id="IPR003399">
    <property type="entry name" value="Mce/MlaD"/>
</dbReference>
<evidence type="ECO:0000256" key="1">
    <source>
        <dbReference type="SAM" id="Phobius"/>
    </source>
</evidence>
<dbReference type="Proteomes" id="UP000283644">
    <property type="component" value="Unassembled WGS sequence"/>
</dbReference>
<dbReference type="OrthoDB" id="5242258at2"/>
<feature type="domain" description="Mce/MlaD" evidence="2">
    <location>
        <begin position="53"/>
        <end position="129"/>
    </location>
</feature>
<proteinExistence type="predicted"/>
<organism evidence="3 4">
    <name type="scientific">Nocardioides immobilis</name>
    <dbReference type="NCBI Taxonomy" id="2049295"/>
    <lineage>
        <taxon>Bacteria</taxon>
        <taxon>Bacillati</taxon>
        <taxon>Actinomycetota</taxon>
        <taxon>Actinomycetes</taxon>
        <taxon>Propionibacteriales</taxon>
        <taxon>Nocardioidaceae</taxon>
        <taxon>Nocardioides</taxon>
    </lineage>
</organism>
<dbReference type="AlphaFoldDB" id="A0A417XZD1"/>
<keyword evidence="4" id="KW-1185">Reference proteome</keyword>
<protein>
    <submittedName>
        <fullName evidence="3">MCE family protein</fullName>
    </submittedName>
</protein>
<feature type="transmembrane region" description="Helical" evidence="1">
    <location>
        <begin position="21"/>
        <end position="39"/>
    </location>
</feature>
<reference evidence="3 4" key="1">
    <citation type="submission" date="2018-09" db="EMBL/GenBank/DDBJ databases">
        <title>Genome sequencing of Nocardioides immobilis CCTCC AB 2017083 for comparison to Nocardioides silvaticus.</title>
        <authorList>
            <person name="Li C."/>
            <person name="Wang G."/>
        </authorList>
    </citation>
    <scope>NUCLEOTIDE SEQUENCE [LARGE SCALE GENOMIC DNA]</scope>
    <source>
        <strain evidence="3 4">CCTCC AB 2017083</strain>
    </source>
</reference>
<dbReference type="RefSeq" id="WP_118926695.1">
    <property type="nucleotide sequence ID" value="NZ_QXGH01000022.1"/>
</dbReference>
<name>A0A417XZD1_9ACTN</name>
<gene>
    <name evidence="3" type="ORF">D0Z08_18320</name>
</gene>
<dbReference type="Pfam" id="PF02470">
    <property type="entry name" value="MlaD"/>
    <property type="match status" value="1"/>
</dbReference>
<keyword evidence="1" id="KW-1133">Transmembrane helix</keyword>
<dbReference type="InterPro" id="IPR052336">
    <property type="entry name" value="MlaD_Phospholipid_Transporter"/>
</dbReference>
<comment type="caution">
    <text evidence="3">The sequence shown here is derived from an EMBL/GenBank/DDBJ whole genome shotgun (WGS) entry which is preliminary data.</text>
</comment>
<dbReference type="PANTHER" id="PTHR33371">
    <property type="entry name" value="INTERMEMBRANE PHOSPHOLIPID TRANSPORT SYSTEM BINDING PROTEIN MLAD-RELATED"/>
    <property type="match status" value="1"/>
</dbReference>
<keyword evidence="1" id="KW-0472">Membrane</keyword>
<dbReference type="PANTHER" id="PTHR33371:SF4">
    <property type="entry name" value="INTERMEMBRANE PHOSPHOLIPID TRANSPORT SYSTEM BINDING PROTEIN MLAD"/>
    <property type="match status" value="1"/>
</dbReference>
<sequence>MKKLSALWGRVQNTPGLKRDVAIVVALLVVGTMTTVYLFTKYDVVSPTADTFEFSAEFDQAPAVQLAARQEVRIAGISVGKITGADVTDEGAARLKFTIDPDQKVYTNARLVMRSKTPLNVMYVALDPGGPPAAPLDEGGTIPMTQTERVLQPYELLNELDARARNALTDLVTQADVALADAPANLPDGVRALDGAVSSFEPVVNALHRRRANLEHLVTAVAQISQAAGEDDARLTSLADSLATTLGVLARNDRQVGQTLSSLPGVTRTLRESMLNSAQLSHLLSPALVALNEASGDLPDALADLDDTVVNARGLLESARPVVRKLRPIVADLRPLVSDVRVSLGDLSPVVSTLPDVTARMVPWLDHLGAFIYNTSSSFSLGDVNGGLGRANVVLKLTDPTGGGLG</sequence>